<reference evidence="16" key="1">
    <citation type="submission" date="2024-02" db="EMBL/GenBank/DDBJ databases">
        <authorList>
            <consortium name="ELIXIR-Norway"/>
            <consortium name="Elixir Norway"/>
        </authorList>
    </citation>
    <scope>NUCLEOTIDE SEQUENCE</scope>
</reference>
<keyword evidence="3" id="KW-0808">Transferase</keyword>
<feature type="region of interest" description="Disordered" evidence="13">
    <location>
        <begin position="217"/>
        <end position="250"/>
    </location>
</feature>
<gene>
    <name evidence="16" type="ORF">CSSPJE1EN1_LOCUS6445</name>
</gene>
<evidence type="ECO:0000256" key="6">
    <source>
        <dbReference type="ARBA" id="ARBA00022771"/>
    </source>
</evidence>
<comment type="subcellular location">
    <subcellularLocation>
        <location evidence="1">Membrane</location>
        <topology evidence="1">Single-pass membrane protein</topology>
    </subcellularLocation>
</comment>
<evidence type="ECO:0000256" key="13">
    <source>
        <dbReference type="SAM" id="MobiDB-lite"/>
    </source>
</evidence>
<dbReference type="PANTHER" id="PTHR45768">
    <property type="entry name" value="E3 UBIQUITIN-PROTEIN LIGASE RNF13-LIKE"/>
    <property type="match status" value="1"/>
</dbReference>
<evidence type="ECO:0000256" key="4">
    <source>
        <dbReference type="ARBA" id="ARBA00022692"/>
    </source>
</evidence>
<evidence type="ECO:0000256" key="12">
    <source>
        <dbReference type="PROSITE-ProRule" id="PRU00175"/>
    </source>
</evidence>
<feature type="transmembrane region" description="Helical" evidence="14">
    <location>
        <begin position="37"/>
        <end position="59"/>
    </location>
</feature>
<evidence type="ECO:0000256" key="7">
    <source>
        <dbReference type="ARBA" id="ARBA00022786"/>
    </source>
</evidence>
<evidence type="ECO:0000256" key="1">
    <source>
        <dbReference type="ARBA" id="ARBA00004167"/>
    </source>
</evidence>
<dbReference type="InterPro" id="IPR001841">
    <property type="entry name" value="Znf_RING"/>
</dbReference>
<dbReference type="InterPro" id="IPR013083">
    <property type="entry name" value="Znf_RING/FYVE/PHD"/>
</dbReference>
<evidence type="ECO:0000313" key="16">
    <source>
        <dbReference type="EMBL" id="CAK9260967.1"/>
    </source>
</evidence>
<proteinExistence type="inferred from homology"/>
<dbReference type="EMBL" id="OZ020108">
    <property type="protein sequence ID" value="CAK9260967.1"/>
    <property type="molecule type" value="Genomic_DNA"/>
</dbReference>
<keyword evidence="4 14" id="KW-0812">Transmembrane</keyword>
<dbReference type="SMART" id="SM00184">
    <property type="entry name" value="RING"/>
    <property type="match status" value="1"/>
</dbReference>
<name>A0ABP0W5Y4_9BRYO</name>
<keyword evidence="9 14" id="KW-1133">Transmembrane helix</keyword>
<dbReference type="PANTHER" id="PTHR45768:SF18">
    <property type="entry name" value="RING-H2 FINGER PROTEIN ATL47-RELATED"/>
    <property type="match status" value="1"/>
</dbReference>
<keyword evidence="8" id="KW-0862">Zinc</keyword>
<feature type="domain" description="RING-type" evidence="15">
    <location>
        <begin position="115"/>
        <end position="157"/>
    </location>
</feature>
<dbReference type="Gene3D" id="3.30.40.10">
    <property type="entry name" value="Zinc/RING finger domain, C3HC4 (zinc finger)"/>
    <property type="match status" value="1"/>
</dbReference>
<evidence type="ECO:0000259" key="15">
    <source>
        <dbReference type="PROSITE" id="PS50089"/>
    </source>
</evidence>
<keyword evidence="7" id="KW-0833">Ubl conjugation pathway</keyword>
<dbReference type="Pfam" id="PF13639">
    <property type="entry name" value="zf-RING_2"/>
    <property type="match status" value="1"/>
</dbReference>
<evidence type="ECO:0000256" key="10">
    <source>
        <dbReference type="ARBA" id="ARBA00023136"/>
    </source>
</evidence>
<evidence type="ECO:0000256" key="8">
    <source>
        <dbReference type="ARBA" id="ARBA00022833"/>
    </source>
</evidence>
<keyword evidence="17" id="KW-1185">Reference proteome</keyword>
<accession>A0ABP0W5Y4</accession>
<evidence type="ECO:0000256" key="14">
    <source>
        <dbReference type="SAM" id="Phobius"/>
    </source>
</evidence>
<evidence type="ECO:0000256" key="5">
    <source>
        <dbReference type="ARBA" id="ARBA00022723"/>
    </source>
</evidence>
<keyword evidence="5" id="KW-0479">Metal-binding</keyword>
<comment type="pathway">
    <text evidence="2">Protein modification; protein ubiquitination.</text>
</comment>
<evidence type="ECO:0000313" key="17">
    <source>
        <dbReference type="Proteomes" id="UP001497444"/>
    </source>
</evidence>
<feature type="compositionally biased region" description="Polar residues" evidence="13">
    <location>
        <begin position="234"/>
        <end position="250"/>
    </location>
</feature>
<evidence type="ECO:0000256" key="11">
    <source>
        <dbReference type="ARBA" id="ARBA00024209"/>
    </source>
</evidence>
<comment type="similarity">
    <text evidence="11">Belongs to the RING-type zinc finger family. ATL subfamily.</text>
</comment>
<keyword evidence="10 14" id="KW-0472">Membrane</keyword>
<dbReference type="PROSITE" id="PS50089">
    <property type="entry name" value="ZF_RING_2"/>
    <property type="match status" value="1"/>
</dbReference>
<keyword evidence="6 12" id="KW-0863">Zinc-finger</keyword>
<evidence type="ECO:0000256" key="9">
    <source>
        <dbReference type="ARBA" id="ARBA00022989"/>
    </source>
</evidence>
<dbReference type="Proteomes" id="UP001497444">
    <property type="component" value="Chromosome 13"/>
</dbReference>
<evidence type="ECO:0000256" key="3">
    <source>
        <dbReference type="ARBA" id="ARBA00022679"/>
    </source>
</evidence>
<organism evidence="16 17">
    <name type="scientific">Sphagnum jensenii</name>
    <dbReference type="NCBI Taxonomy" id="128206"/>
    <lineage>
        <taxon>Eukaryota</taxon>
        <taxon>Viridiplantae</taxon>
        <taxon>Streptophyta</taxon>
        <taxon>Embryophyta</taxon>
        <taxon>Bryophyta</taxon>
        <taxon>Sphagnophytina</taxon>
        <taxon>Sphagnopsida</taxon>
        <taxon>Sphagnales</taxon>
        <taxon>Sphagnaceae</taxon>
        <taxon>Sphagnum</taxon>
    </lineage>
</organism>
<dbReference type="CDD" id="cd16461">
    <property type="entry name" value="RING-H2_EL5-like"/>
    <property type="match status" value="1"/>
</dbReference>
<evidence type="ECO:0000256" key="2">
    <source>
        <dbReference type="ARBA" id="ARBA00004906"/>
    </source>
</evidence>
<dbReference type="SUPFAM" id="SSF57850">
    <property type="entry name" value="RING/U-box"/>
    <property type="match status" value="1"/>
</dbReference>
<protein>
    <recommendedName>
        <fullName evidence="15">RING-type domain-containing protein</fullName>
    </recommendedName>
</protein>
<sequence>MILSFFSLRREGMSSQMGNAGAGCCATPAPQLKLYQAFIFATPALFTFVLLLLILLILIRRRRRMRATSHTRSQFFPRGLFSAPSDRGLSKSIRDALPILIYSEGCAISKVDNQCAVCLGDYQKNDKLQQLPVCGHVFHKDCVDEWLANHSTCPICRSVPIPSGKVVPMESPAQRVLPALGSTRLLPVLHAPRSTSASEPGLEGSCALQSDLVRGCGESSSNSNVRASDGQDPQKVTGSTLVEHSIQIQT</sequence>